<gene>
    <name evidence="5" type="ORF">DDR33_09885</name>
</gene>
<dbReference type="Proteomes" id="UP000245647">
    <property type="component" value="Unassembled WGS sequence"/>
</dbReference>
<dbReference type="InterPro" id="IPR036129">
    <property type="entry name" value="Glycerate_kinase_sf"/>
</dbReference>
<dbReference type="GO" id="GO:0008887">
    <property type="term" value="F:glycerate kinase activity"/>
    <property type="evidence" value="ECO:0007669"/>
    <property type="project" value="UniProtKB-UniRule"/>
</dbReference>
<dbReference type="OrthoDB" id="9774290at2"/>
<protein>
    <submittedName>
        <fullName evidence="5">Glycerate kinase</fullName>
    </submittedName>
</protein>
<dbReference type="GO" id="GO:0031388">
    <property type="term" value="P:organic acid phosphorylation"/>
    <property type="evidence" value="ECO:0007669"/>
    <property type="project" value="UniProtKB-UniRule"/>
</dbReference>
<evidence type="ECO:0000256" key="3">
    <source>
        <dbReference type="ARBA" id="ARBA00022777"/>
    </source>
</evidence>
<dbReference type="PANTHER" id="PTHR21599:SF0">
    <property type="entry name" value="GLYCERATE KINASE"/>
    <property type="match status" value="1"/>
</dbReference>
<reference evidence="5 6" key="1">
    <citation type="submission" date="2018-04" db="EMBL/GenBank/DDBJ databases">
        <title>Pedobacter chongqingensis sp. nov., isolated from a rottenly hemp rope.</title>
        <authorList>
            <person name="Cai Y."/>
        </authorList>
    </citation>
    <scope>NUCLEOTIDE SEQUENCE [LARGE SCALE GENOMIC DNA]</scope>
    <source>
        <strain evidence="5 6">FJ4-8</strain>
    </source>
</reference>
<dbReference type="AlphaFoldDB" id="A0A2U2PH73"/>
<evidence type="ECO:0000313" key="6">
    <source>
        <dbReference type="Proteomes" id="UP000245647"/>
    </source>
</evidence>
<evidence type="ECO:0000256" key="2">
    <source>
        <dbReference type="ARBA" id="ARBA00022679"/>
    </source>
</evidence>
<organism evidence="5 6">
    <name type="scientific">Pararcticibacter amylolyticus</name>
    <dbReference type="NCBI Taxonomy" id="2173175"/>
    <lineage>
        <taxon>Bacteria</taxon>
        <taxon>Pseudomonadati</taxon>
        <taxon>Bacteroidota</taxon>
        <taxon>Sphingobacteriia</taxon>
        <taxon>Sphingobacteriales</taxon>
        <taxon>Sphingobacteriaceae</taxon>
        <taxon>Pararcticibacter</taxon>
    </lineage>
</organism>
<dbReference type="PANTHER" id="PTHR21599">
    <property type="entry name" value="GLYCERATE KINASE"/>
    <property type="match status" value="1"/>
</dbReference>
<comment type="similarity">
    <text evidence="1 4">Belongs to the glycerate kinase type-1 family.</text>
</comment>
<keyword evidence="6" id="KW-1185">Reference proteome</keyword>
<evidence type="ECO:0000256" key="1">
    <source>
        <dbReference type="ARBA" id="ARBA00006284"/>
    </source>
</evidence>
<dbReference type="NCBIfam" id="TIGR00045">
    <property type="entry name" value="glycerate kinase"/>
    <property type="match status" value="1"/>
</dbReference>
<dbReference type="Gene3D" id="3.40.50.10350">
    <property type="entry name" value="Glycerate kinase, domain 1"/>
    <property type="match status" value="1"/>
</dbReference>
<dbReference type="SUPFAM" id="SSF110738">
    <property type="entry name" value="Glycerate kinase I"/>
    <property type="match status" value="1"/>
</dbReference>
<keyword evidence="2 4" id="KW-0808">Transferase</keyword>
<accession>A0A2U2PH73</accession>
<proteinExistence type="inferred from homology"/>
<keyword evidence="3 4" id="KW-0418">Kinase</keyword>
<name>A0A2U2PH73_9SPHI</name>
<evidence type="ECO:0000256" key="4">
    <source>
        <dbReference type="PIRNR" id="PIRNR006078"/>
    </source>
</evidence>
<sequence length="379" mass="39675">MRILIAPNAFKNSLDAAAAAQAIQEGLKKSGLECVCECFPVGDGGDGTGKLLVERKGGRFIKTETTDSLGRKIAASYGLINEGRTVVVEMAEASGIKLLKQDDLNPLYAVTDGTGILIRNALDRSIDEIVVAMGGSATVDGGSGILRVLGVRFLEPGGREITDLPIGLKGLDSIDLSGLDQRILQCKVVVMCDVENRLLGEEGAAAVFGPQKGATKEVILHLEEALSRLRDIALKVTGVDMSEVKGGGTAGGAAAGLYAFLNASLVDGISYYLDSTGFKDKLEHADLVITGEGSIDMQTLQGKGPFGVALMAREKKIPVIGFAGKIPLNEIPELSEYFHALLPIGNGPADVNSAMADTYLNLLRTAFNTGALLKLSSGI</sequence>
<dbReference type="Pfam" id="PF02595">
    <property type="entry name" value="Gly_kinase"/>
    <property type="match status" value="1"/>
</dbReference>
<dbReference type="PIRSF" id="PIRSF006078">
    <property type="entry name" value="GlxK"/>
    <property type="match status" value="1"/>
</dbReference>
<dbReference type="InterPro" id="IPR018193">
    <property type="entry name" value="Glyc_kinase_flavodox-like_fold"/>
</dbReference>
<evidence type="ECO:0000313" key="5">
    <source>
        <dbReference type="EMBL" id="PWG80761.1"/>
    </source>
</evidence>
<dbReference type="InterPro" id="IPR018197">
    <property type="entry name" value="Glycerate_kinase_RE-like"/>
</dbReference>
<dbReference type="InterPro" id="IPR004381">
    <property type="entry name" value="Glycerate_kinase"/>
</dbReference>
<comment type="caution">
    <text evidence="5">The sequence shown here is derived from an EMBL/GenBank/DDBJ whole genome shotgun (WGS) entry which is preliminary data.</text>
</comment>
<dbReference type="Gene3D" id="3.90.1510.10">
    <property type="entry name" value="Glycerate kinase, domain 2"/>
    <property type="match status" value="1"/>
</dbReference>
<dbReference type="EMBL" id="QEAS01000007">
    <property type="protein sequence ID" value="PWG80761.1"/>
    <property type="molecule type" value="Genomic_DNA"/>
</dbReference>
<dbReference type="RefSeq" id="WP_109415617.1">
    <property type="nucleotide sequence ID" value="NZ_QEAS01000007.1"/>
</dbReference>